<evidence type="ECO:0000256" key="1">
    <source>
        <dbReference type="ARBA" id="ARBA00022516"/>
    </source>
</evidence>
<dbReference type="Gene3D" id="3.90.470.20">
    <property type="entry name" value="4'-phosphopantetheinyl transferase domain"/>
    <property type="match status" value="1"/>
</dbReference>
<gene>
    <name evidence="8 10" type="primary">acpS</name>
    <name evidence="10" type="ORF">H0A61_00185</name>
</gene>
<keyword evidence="7 8" id="KW-0275">Fatty acid biosynthesis</keyword>
<comment type="subcellular location">
    <subcellularLocation>
        <location evidence="8">Cytoplasm</location>
    </subcellularLocation>
</comment>
<dbReference type="EMBL" id="CP059066">
    <property type="protein sequence ID" value="QSQ07868.1"/>
    <property type="molecule type" value="Genomic_DNA"/>
</dbReference>
<dbReference type="GO" id="GO:0005737">
    <property type="term" value="C:cytoplasm"/>
    <property type="evidence" value="ECO:0007669"/>
    <property type="project" value="UniProtKB-SubCell"/>
</dbReference>
<comment type="cofactor">
    <cofactor evidence="8">
        <name>Mg(2+)</name>
        <dbReference type="ChEBI" id="CHEBI:18420"/>
    </cofactor>
</comment>
<dbReference type="InterPro" id="IPR008278">
    <property type="entry name" value="4-PPantetheinyl_Trfase_dom"/>
</dbReference>
<dbReference type="RefSeq" id="WP_206708117.1">
    <property type="nucleotide sequence ID" value="NZ_CP059066.1"/>
</dbReference>
<dbReference type="InterPro" id="IPR004568">
    <property type="entry name" value="Ppantetheine-prot_Trfase_dom"/>
</dbReference>
<proteinExistence type="inferred from homology"/>
<sequence length="137" mass="15330">MTGYPPFIKGMGVDIIEVDRIERAVSRRKNFLNRFFNPCEIRKRPSDKTYYQHIAARFAAKEAVAKALGKGFRGFKWKDIIILQDPMGKPFVELAGMAHQKALALGIGDFLLSTAHTREYAVANAIAISKTKGDESL</sequence>
<organism evidence="10 11">
    <name type="scientific">Koleobacter methoxysyntrophicus</name>
    <dbReference type="NCBI Taxonomy" id="2751313"/>
    <lineage>
        <taxon>Bacteria</taxon>
        <taxon>Bacillati</taxon>
        <taxon>Bacillota</taxon>
        <taxon>Clostridia</taxon>
        <taxon>Koleobacterales</taxon>
        <taxon>Koleobacteraceae</taxon>
        <taxon>Koleobacter</taxon>
    </lineage>
</organism>
<evidence type="ECO:0000256" key="4">
    <source>
        <dbReference type="ARBA" id="ARBA00022832"/>
    </source>
</evidence>
<keyword evidence="3 8" id="KW-0479">Metal-binding</keyword>
<dbReference type="AlphaFoldDB" id="A0A8A0RJQ4"/>
<keyword evidence="2 8" id="KW-0808">Transferase</keyword>
<feature type="domain" description="4'-phosphopantetheinyl transferase" evidence="9">
    <location>
        <begin position="10"/>
        <end position="108"/>
    </location>
</feature>
<keyword evidence="8" id="KW-0963">Cytoplasm</keyword>
<keyword evidence="4 8" id="KW-0276">Fatty acid metabolism</keyword>
<keyword evidence="1 8" id="KW-0444">Lipid biosynthesis</keyword>
<evidence type="ECO:0000256" key="8">
    <source>
        <dbReference type="HAMAP-Rule" id="MF_00101"/>
    </source>
</evidence>
<evidence type="ECO:0000313" key="11">
    <source>
        <dbReference type="Proteomes" id="UP000662904"/>
    </source>
</evidence>
<feature type="binding site" evidence="8">
    <location>
        <position position="62"/>
    </location>
    <ligand>
        <name>Mg(2+)</name>
        <dbReference type="ChEBI" id="CHEBI:18420"/>
    </ligand>
</feature>
<accession>A0A8A0RJQ4</accession>
<dbReference type="NCBIfam" id="TIGR00556">
    <property type="entry name" value="pantethn_trn"/>
    <property type="match status" value="1"/>
</dbReference>
<dbReference type="GO" id="GO:0008897">
    <property type="term" value="F:holo-[acyl-carrier-protein] synthase activity"/>
    <property type="evidence" value="ECO:0007669"/>
    <property type="project" value="UniProtKB-UniRule"/>
</dbReference>
<keyword evidence="6 8" id="KW-0443">Lipid metabolism</keyword>
<dbReference type="Proteomes" id="UP000662904">
    <property type="component" value="Chromosome"/>
</dbReference>
<dbReference type="KEGG" id="kme:H0A61_00185"/>
<evidence type="ECO:0000256" key="5">
    <source>
        <dbReference type="ARBA" id="ARBA00022842"/>
    </source>
</evidence>
<evidence type="ECO:0000256" key="3">
    <source>
        <dbReference type="ARBA" id="ARBA00022723"/>
    </source>
</evidence>
<dbReference type="GO" id="GO:0006633">
    <property type="term" value="P:fatty acid biosynthetic process"/>
    <property type="evidence" value="ECO:0007669"/>
    <property type="project" value="UniProtKB-UniRule"/>
</dbReference>
<comment type="function">
    <text evidence="8">Transfers the 4'-phosphopantetheine moiety from coenzyme A to a Ser of acyl-carrier-protein.</text>
</comment>
<dbReference type="InterPro" id="IPR037143">
    <property type="entry name" value="4-PPantetheinyl_Trfase_dom_sf"/>
</dbReference>
<comment type="catalytic activity">
    <reaction evidence="8">
        <text>apo-[ACP] + CoA = holo-[ACP] + adenosine 3',5'-bisphosphate + H(+)</text>
        <dbReference type="Rhea" id="RHEA:12068"/>
        <dbReference type="Rhea" id="RHEA-COMP:9685"/>
        <dbReference type="Rhea" id="RHEA-COMP:9690"/>
        <dbReference type="ChEBI" id="CHEBI:15378"/>
        <dbReference type="ChEBI" id="CHEBI:29999"/>
        <dbReference type="ChEBI" id="CHEBI:57287"/>
        <dbReference type="ChEBI" id="CHEBI:58343"/>
        <dbReference type="ChEBI" id="CHEBI:64479"/>
        <dbReference type="EC" id="2.7.8.7"/>
    </reaction>
</comment>
<feature type="binding site" evidence="8">
    <location>
        <position position="14"/>
    </location>
    <ligand>
        <name>Mg(2+)</name>
        <dbReference type="ChEBI" id="CHEBI:18420"/>
    </ligand>
</feature>
<dbReference type="GO" id="GO:0000287">
    <property type="term" value="F:magnesium ion binding"/>
    <property type="evidence" value="ECO:0007669"/>
    <property type="project" value="UniProtKB-UniRule"/>
</dbReference>
<protein>
    <recommendedName>
        <fullName evidence="8">Holo-[acyl-carrier-protein] synthase</fullName>
        <shortName evidence="8">Holo-ACP synthase</shortName>
        <ecNumber evidence="8">2.7.8.7</ecNumber>
    </recommendedName>
    <alternativeName>
        <fullName evidence="8">4'-phosphopantetheinyl transferase AcpS</fullName>
    </alternativeName>
</protein>
<evidence type="ECO:0000256" key="7">
    <source>
        <dbReference type="ARBA" id="ARBA00023160"/>
    </source>
</evidence>
<dbReference type="EC" id="2.7.8.7" evidence="8"/>
<evidence type="ECO:0000313" key="10">
    <source>
        <dbReference type="EMBL" id="QSQ07868.1"/>
    </source>
</evidence>
<dbReference type="InterPro" id="IPR002582">
    <property type="entry name" value="ACPS"/>
</dbReference>
<evidence type="ECO:0000259" key="9">
    <source>
        <dbReference type="Pfam" id="PF01648"/>
    </source>
</evidence>
<comment type="similarity">
    <text evidence="8">Belongs to the P-Pant transferase superfamily. AcpS family.</text>
</comment>
<keyword evidence="5 8" id="KW-0460">Magnesium</keyword>
<dbReference type="SUPFAM" id="SSF56214">
    <property type="entry name" value="4'-phosphopantetheinyl transferase"/>
    <property type="match status" value="1"/>
</dbReference>
<dbReference type="HAMAP" id="MF_00101">
    <property type="entry name" value="AcpS"/>
    <property type="match status" value="1"/>
</dbReference>
<evidence type="ECO:0000256" key="2">
    <source>
        <dbReference type="ARBA" id="ARBA00022679"/>
    </source>
</evidence>
<keyword evidence="11" id="KW-1185">Reference proteome</keyword>
<dbReference type="Pfam" id="PF01648">
    <property type="entry name" value="ACPS"/>
    <property type="match status" value="1"/>
</dbReference>
<reference evidence="10" key="1">
    <citation type="submission" date="2020-07" db="EMBL/GenBank/DDBJ databases">
        <title>Koleobacter methoxysyntrophicus gen. nov., sp. nov., a novel anaerobic bacterium isolated from deep subsurface oil field and proposal of Koleobacterales ord. nov. in the phylum Firmicutes.</title>
        <authorList>
            <person name="Sakamoto S."/>
            <person name="Tamaki H."/>
        </authorList>
    </citation>
    <scope>NUCLEOTIDE SEQUENCE</scope>
    <source>
        <strain evidence="10">NRmbB1</strain>
    </source>
</reference>
<dbReference type="NCBIfam" id="TIGR00516">
    <property type="entry name" value="acpS"/>
    <property type="match status" value="1"/>
</dbReference>
<name>A0A8A0RJQ4_9FIRM</name>
<evidence type="ECO:0000256" key="6">
    <source>
        <dbReference type="ARBA" id="ARBA00023098"/>
    </source>
</evidence>